<dbReference type="InterPro" id="IPR002018">
    <property type="entry name" value="CarbesteraseB"/>
</dbReference>
<evidence type="ECO:0000256" key="1">
    <source>
        <dbReference type="ARBA" id="ARBA00023180"/>
    </source>
</evidence>
<evidence type="ECO:0000256" key="2">
    <source>
        <dbReference type="SAM" id="Phobius"/>
    </source>
</evidence>
<proteinExistence type="predicted"/>
<dbReference type="PROSITE" id="PS00941">
    <property type="entry name" value="CARBOXYLESTERASE_B_2"/>
    <property type="match status" value="1"/>
</dbReference>
<dbReference type="AlphaFoldDB" id="T1HHU7"/>
<accession>T1HHU7</accession>
<dbReference type="EMBL" id="ACPB03000442">
    <property type="status" value="NOT_ANNOTATED_CDS"/>
    <property type="molecule type" value="Genomic_DNA"/>
</dbReference>
<evidence type="ECO:0000259" key="3">
    <source>
        <dbReference type="Pfam" id="PF00135"/>
    </source>
</evidence>
<dbReference type="EnsemblMetazoa" id="RPRC003620-RA">
    <property type="protein sequence ID" value="RPRC003620-PA"/>
    <property type="gene ID" value="RPRC003620"/>
</dbReference>
<name>T1HHU7_RHOPR</name>
<sequence>MNYVYKHVVSITLNSYVIGIMCKTYLLLVFISTALSQPSAHIGQGDLTGLYSKTVGNRTFAAFLGIPYAKPPIGNYRFKESVPASPWKGVYNATSFADDCLQYSYVTYKEDRPIYGSEDCLYINVYTPMITPITRRTRLLEVLVYIHGGAFMFSSASVYGPEYLLDRDIVLVTFNYRLGALGFLSTEDDILPGNNGMKDQVLALKWVKNNIAAFGGNPNIVTISGLAAGGASVHYHMLSPLSQGLFAKAISSGGSALCPWAQGENSREKTMKIADYLGCPTDDSFLTVECLQDRPASRIVGAVKMFMPWLYNPFSPFSVVIEPPGPSAYISESPIDIIVQKKAKDVPYLITINADEGLYPGSEILADPKLIEEIDTKWQDYLPFLLDYNFTAPEGQKDFISKEIREFYLADSKVNDSREAFLKMIGDRMFYAEIIRTAKLHGEYYSAPIYSYLFSYKGSRRSTFKLSTSSYDGSSHGNDIGYILRTPSMPLEGNITDMTLSKRMIDYWITFIKGTSIPKRWPTVNENLPYFAFLEIQNPDKKYDIVRFENDYGNEQFWDSLNLNENIPDLGNPNEDELSDENLQILESSRRIEATKTSADNYTEESYDYY</sequence>
<dbReference type="Pfam" id="PF00135">
    <property type="entry name" value="COesterase"/>
    <property type="match status" value="1"/>
</dbReference>
<evidence type="ECO:0000313" key="5">
    <source>
        <dbReference type="Proteomes" id="UP000015103"/>
    </source>
</evidence>
<dbReference type="GeneID" id="141453080"/>
<protein>
    <submittedName>
        <fullName evidence="4">Carboxylesterase type B domain-containing protein</fullName>
    </submittedName>
</protein>
<keyword evidence="2" id="KW-0812">Transmembrane</keyword>
<dbReference type="VEuPathDB" id="VectorBase:RPRC003620"/>
<keyword evidence="2" id="KW-0472">Membrane</keyword>
<dbReference type="ESTHER" id="rhopr-t1hhu7">
    <property type="family name" value="Carb_B_Arthropoda"/>
</dbReference>
<feature type="transmembrane region" description="Helical" evidence="2">
    <location>
        <begin position="16"/>
        <end position="35"/>
    </location>
</feature>
<dbReference type="Gene3D" id="3.40.50.1820">
    <property type="entry name" value="alpha/beta hydrolase"/>
    <property type="match status" value="1"/>
</dbReference>
<reference evidence="4" key="1">
    <citation type="submission" date="2015-05" db="UniProtKB">
        <authorList>
            <consortium name="EnsemblMetazoa"/>
        </authorList>
    </citation>
    <scope>IDENTIFICATION</scope>
</reference>
<dbReference type="STRING" id="13249.T1HHU7"/>
<keyword evidence="2" id="KW-1133">Transmembrane helix</keyword>
<dbReference type="InterPro" id="IPR050309">
    <property type="entry name" value="Type-B_Carboxylest/Lipase"/>
</dbReference>
<dbReference type="Proteomes" id="UP000015103">
    <property type="component" value="Unassembled WGS sequence"/>
</dbReference>
<dbReference type="HOGENOM" id="CLU_006586_13_2_1"/>
<feature type="domain" description="Carboxylesterase type B" evidence="3">
    <location>
        <begin position="37"/>
        <end position="531"/>
    </location>
</feature>
<organism evidence="4 5">
    <name type="scientific">Rhodnius prolixus</name>
    <name type="common">Triatomid bug</name>
    <dbReference type="NCBI Taxonomy" id="13249"/>
    <lineage>
        <taxon>Eukaryota</taxon>
        <taxon>Metazoa</taxon>
        <taxon>Ecdysozoa</taxon>
        <taxon>Arthropoda</taxon>
        <taxon>Hexapoda</taxon>
        <taxon>Insecta</taxon>
        <taxon>Pterygota</taxon>
        <taxon>Neoptera</taxon>
        <taxon>Paraneoptera</taxon>
        <taxon>Hemiptera</taxon>
        <taxon>Heteroptera</taxon>
        <taxon>Panheteroptera</taxon>
        <taxon>Cimicomorpha</taxon>
        <taxon>Reduviidae</taxon>
        <taxon>Triatominae</taxon>
        <taxon>Rhodnius</taxon>
    </lineage>
</organism>
<dbReference type="InterPro" id="IPR019819">
    <property type="entry name" value="Carboxylesterase_B_CS"/>
</dbReference>
<keyword evidence="5" id="KW-1185">Reference proteome</keyword>
<dbReference type="eggNOG" id="KOG1516">
    <property type="taxonomic scope" value="Eukaryota"/>
</dbReference>
<evidence type="ECO:0000313" key="4">
    <source>
        <dbReference type="EnsemblMetazoa" id="RPRC003620-PA"/>
    </source>
</evidence>
<dbReference type="InParanoid" id="T1HHU7"/>
<dbReference type="RefSeq" id="XP_073981922.1">
    <property type="nucleotide sequence ID" value="XM_074125821.1"/>
</dbReference>
<dbReference type="PANTHER" id="PTHR11559">
    <property type="entry name" value="CARBOXYLESTERASE"/>
    <property type="match status" value="1"/>
</dbReference>
<dbReference type="SUPFAM" id="SSF53474">
    <property type="entry name" value="alpha/beta-Hydrolases"/>
    <property type="match status" value="1"/>
</dbReference>
<dbReference type="CDD" id="cd00312">
    <property type="entry name" value="Esterase_lipase"/>
    <property type="match status" value="1"/>
</dbReference>
<dbReference type="InterPro" id="IPR029058">
    <property type="entry name" value="AB_hydrolase_fold"/>
</dbReference>
<keyword evidence="1" id="KW-0325">Glycoprotein</keyword>